<reference evidence="1 2" key="2">
    <citation type="submission" date="2013-04" db="EMBL/GenBank/DDBJ databases">
        <title>Comparative genomics of 12 strains of Erwinia amylovora identifies a pan-genome with a large conserved core and provides insights into host specificity.</title>
        <authorList>
            <person name="Mann R.A."/>
            <person name="Smits T.H.M."/>
            <person name="Buehlmann A."/>
            <person name="Blom J."/>
            <person name="Goesmann A."/>
            <person name="Frey J.E."/>
            <person name="Plummer K.M."/>
            <person name="Beer S.V."/>
            <person name="Luck J."/>
            <person name="Duffy B."/>
            <person name="Rodoni B."/>
        </authorList>
    </citation>
    <scope>NUCLEOTIDE SEQUENCE [LARGE SCALE GENOMIC DNA]</scope>
    <source>
        <strain evidence="2">CFBP 1232</strain>
    </source>
</reference>
<name>A0A830ZW99_ERWAM</name>
<dbReference type="Proteomes" id="UP000013111">
    <property type="component" value="Unassembled WGS sequence"/>
</dbReference>
<reference evidence="1 2" key="1">
    <citation type="submission" date="2012-11" db="EMBL/GenBank/DDBJ databases">
        <authorList>
            <person name="Linke B."/>
        </authorList>
    </citation>
    <scope>NUCLEOTIDE SEQUENCE [LARGE SCALE GENOMIC DNA]</scope>
    <source>
        <strain evidence="2">CFBP 1232</strain>
    </source>
</reference>
<dbReference type="EMBL" id="CAPB01000039">
    <property type="protein sequence ID" value="CCO95366.1"/>
    <property type="molecule type" value="Genomic_DNA"/>
</dbReference>
<evidence type="ECO:0000313" key="2">
    <source>
        <dbReference type="Proteomes" id="UP000013111"/>
    </source>
</evidence>
<proteinExistence type="predicted"/>
<sequence length="35" mass="4246">MLGFNPEKSIRQVIHRIALINSRIFIKKYIFQKDK</sequence>
<evidence type="ECO:0000313" key="1">
    <source>
        <dbReference type="EMBL" id="CCO95366.1"/>
    </source>
</evidence>
<accession>A0A830ZW99</accession>
<gene>
    <name evidence="1" type="ORF">BN437_3466</name>
</gene>
<dbReference type="AlphaFoldDB" id="A0A830ZW99"/>
<comment type="caution">
    <text evidence="1">The sequence shown here is derived from an EMBL/GenBank/DDBJ whole genome shotgun (WGS) entry which is preliminary data.</text>
</comment>
<protein>
    <submittedName>
        <fullName evidence="1">Uncharacterized protein</fullName>
    </submittedName>
</protein>
<organism evidence="1 2">
    <name type="scientific">Erwinia amylovora NBRC 12687 = CFBP 1232</name>
    <dbReference type="NCBI Taxonomy" id="1219359"/>
    <lineage>
        <taxon>Bacteria</taxon>
        <taxon>Pseudomonadati</taxon>
        <taxon>Pseudomonadota</taxon>
        <taxon>Gammaproteobacteria</taxon>
        <taxon>Enterobacterales</taxon>
        <taxon>Erwiniaceae</taxon>
        <taxon>Erwinia</taxon>
    </lineage>
</organism>